<dbReference type="EMBL" id="JAXCGZ010004441">
    <property type="protein sequence ID" value="KAK7081779.1"/>
    <property type="molecule type" value="Genomic_DNA"/>
</dbReference>
<keyword evidence="1" id="KW-0812">Transmembrane</keyword>
<protein>
    <submittedName>
        <fullName evidence="2">Calcium-activated potassium channel subunit alpha-1</fullName>
    </submittedName>
</protein>
<keyword evidence="2" id="KW-0813">Transport</keyword>
<comment type="caution">
    <text evidence="2">The sequence shown here is derived from an EMBL/GenBank/DDBJ whole genome shotgun (WGS) entry which is preliminary data.</text>
</comment>
<accession>A0AAN8XLR9</accession>
<evidence type="ECO:0000313" key="3">
    <source>
        <dbReference type="Proteomes" id="UP001381693"/>
    </source>
</evidence>
<keyword evidence="2" id="KW-0407">Ion channel</keyword>
<dbReference type="AlphaFoldDB" id="A0AAN8XLR9"/>
<keyword evidence="1" id="KW-1133">Transmembrane helix</keyword>
<name>A0AAN8XLR9_HALRR</name>
<organism evidence="2 3">
    <name type="scientific">Halocaridina rubra</name>
    <name type="common">Hawaiian red shrimp</name>
    <dbReference type="NCBI Taxonomy" id="373956"/>
    <lineage>
        <taxon>Eukaryota</taxon>
        <taxon>Metazoa</taxon>
        <taxon>Ecdysozoa</taxon>
        <taxon>Arthropoda</taxon>
        <taxon>Crustacea</taxon>
        <taxon>Multicrustacea</taxon>
        <taxon>Malacostraca</taxon>
        <taxon>Eumalacostraca</taxon>
        <taxon>Eucarida</taxon>
        <taxon>Decapoda</taxon>
        <taxon>Pleocyemata</taxon>
        <taxon>Caridea</taxon>
        <taxon>Atyoidea</taxon>
        <taxon>Atyidae</taxon>
        <taxon>Halocaridina</taxon>
    </lineage>
</organism>
<feature type="non-terminal residue" evidence="2">
    <location>
        <position position="125"/>
    </location>
</feature>
<evidence type="ECO:0000256" key="1">
    <source>
        <dbReference type="SAM" id="Phobius"/>
    </source>
</evidence>
<keyword evidence="3" id="KW-1185">Reference proteome</keyword>
<sequence>MTDESDSAQLEEECLKDRKWWCFLLSSIFTFLAGIFIVLIWRAFSFLCCRNKDPSEFQKQQEKEKLLAQQGLPPGQPKPKNLMEGNFVTEAKDWAGELISGQTTTGRILHRYRNNMSTKNIHTCL</sequence>
<feature type="transmembrane region" description="Helical" evidence="1">
    <location>
        <begin position="20"/>
        <end position="44"/>
    </location>
</feature>
<keyword evidence="1" id="KW-0472">Membrane</keyword>
<dbReference type="GO" id="GO:0034220">
    <property type="term" value="P:monoatomic ion transmembrane transport"/>
    <property type="evidence" value="ECO:0007669"/>
    <property type="project" value="UniProtKB-KW"/>
</dbReference>
<keyword evidence="2" id="KW-0406">Ion transport</keyword>
<gene>
    <name evidence="2" type="primary">KCNMA1_1</name>
    <name evidence="2" type="ORF">SK128_015324</name>
</gene>
<reference evidence="2 3" key="1">
    <citation type="submission" date="2023-11" db="EMBL/GenBank/DDBJ databases">
        <title>Halocaridina rubra genome assembly.</title>
        <authorList>
            <person name="Smith C."/>
        </authorList>
    </citation>
    <scope>NUCLEOTIDE SEQUENCE [LARGE SCALE GENOMIC DNA]</scope>
    <source>
        <strain evidence="2">EP-1</strain>
        <tissue evidence="2">Whole</tissue>
    </source>
</reference>
<evidence type="ECO:0000313" key="2">
    <source>
        <dbReference type="EMBL" id="KAK7081779.1"/>
    </source>
</evidence>
<dbReference type="Proteomes" id="UP001381693">
    <property type="component" value="Unassembled WGS sequence"/>
</dbReference>
<proteinExistence type="predicted"/>